<evidence type="ECO:0000256" key="1">
    <source>
        <dbReference type="ARBA" id="ARBA00022527"/>
    </source>
</evidence>
<dbReference type="PANTHER" id="PTHR27002">
    <property type="entry name" value="RECEPTOR-LIKE SERINE/THREONINE-PROTEIN KINASE SD1-8"/>
    <property type="match status" value="1"/>
</dbReference>
<dbReference type="Gene3D" id="3.30.200.20">
    <property type="entry name" value="Phosphorylase Kinase, domain 1"/>
    <property type="match status" value="1"/>
</dbReference>
<keyword evidence="4" id="KW-0418">Kinase</keyword>
<dbReference type="GO" id="GO:0004674">
    <property type="term" value="F:protein serine/threonine kinase activity"/>
    <property type="evidence" value="ECO:0007669"/>
    <property type="project" value="UniProtKB-KW"/>
</dbReference>
<dbReference type="InterPro" id="IPR011009">
    <property type="entry name" value="Kinase-like_dom_sf"/>
</dbReference>
<reference evidence="6 7" key="1">
    <citation type="submission" date="2024-01" db="EMBL/GenBank/DDBJ databases">
        <title>Genome assemblies of Stephania.</title>
        <authorList>
            <person name="Yang L."/>
        </authorList>
    </citation>
    <scope>NUCLEOTIDE SEQUENCE [LARGE SCALE GENOMIC DNA]</scope>
    <source>
        <strain evidence="6">YNDBR</strain>
        <tissue evidence="6">Leaf</tissue>
    </source>
</reference>
<keyword evidence="1" id="KW-0723">Serine/threonine-protein kinase</keyword>
<dbReference type="GO" id="GO:0005524">
    <property type="term" value="F:ATP binding"/>
    <property type="evidence" value="ECO:0007669"/>
    <property type="project" value="UniProtKB-KW"/>
</dbReference>
<protein>
    <submittedName>
        <fullName evidence="6">Uncharacterized protein</fullName>
    </submittedName>
</protein>
<evidence type="ECO:0000256" key="4">
    <source>
        <dbReference type="ARBA" id="ARBA00022777"/>
    </source>
</evidence>
<evidence type="ECO:0000256" key="2">
    <source>
        <dbReference type="ARBA" id="ARBA00022679"/>
    </source>
</evidence>
<keyword evidence="7" id="KW-1185">Reference proteome</keyword>
<dbReference type="GO" id="GO:0005886">
    <property type="term" value="C:plasma membrane"/>
    <property type="evidence" value="ECO:0007669"/>
    <property type="project" value="TreeGrafter"/>
</dbReference>
<proteinExistence type="predicted"/>
<evidence type="ECO:0000256" key="5">
    <source>
        <dbReference type="ARBA" id="ARBA00022840"/>
    </source>
</evidence>
<evidence type="ECO:0000313" key="7">
    <source>
        <dbReference type="Proteomes" id="UP001420932"/>
    </source>
</evidence>
<accession>A0AAP0K207</accession>
<gene>
    <name evidence="6" type="ORF">Syun_012635</name>
</gene>
<comment type="caution">
    <text evidence="6">The sequence shown here is derived from an EMBL/GenBank/DDBJ whole genome shotgun (WGS) entry which is preliminary data.</text>
</comment>
<dbReference type="EMBL" id="JBBNAF010000005">
    <property type="protein sequence ID" value="KAK9143235.1"/>
    <property type="molecule type" value="Genomic_DNA"/>
</dbReference>
<evidence type="ECO:0000256" key="3">
    <source>
        <dbReference type="ARBA" id="ARBA00022741"/>
    </source>
</evidence>
<keyword evidence="2" id="KW-0808">Transferase</keyword>
<sequence>MPLFDVFVSSSRECLDENKKDDLELHLFDFDTIASSIKNFSKTNKLGQGGFGCLYKGILAAGQQIGVKSLSNNSGQGVEFDIS</sequence>
<dbReference type="AlphaFoldDB" id="A0AAP0K207"/>
<dbReference type="PANTHER" id="PTHR27002:SF150">
    <property type="entry name" value="RECEPTOR-LIKE SERINE_THREONINE-PROTEIN KINASE SD1-8"/>
    <property type="match status" value="1"/>
</dbReference>
<dbReference type="Proteomes" id="UP001420932">
    <property type="component" value="Unassembled WGS sequence"/>
</dbReference>
<name>A0AAP0K207_9MAGN</name>
<keyword evidence="5" id="KW-0067">ATP-binding</keyword>
<dbReference type="SUPFAM" id="SSF56112">
    <property type="entry name" value="Protein kinase-like (PK-like)"/>
    <property type="match status" value="1"/>
</dbReference>
<organism evidence="6 7">
    <name type="scientific">Stephania yunnanensis</name>
    <dbReference type="NCBI Taxonomy" id="152371"/>
    <lineage>
        <taxon>Eukaryota</taxon>
        <taxon>Viridiplantae</taxon>
        <taxon>Streptophyta</taxon>
        <taxon>Embryophyta</taxon>
        <taxon>Tracheophyta</taxon>
        <taxon>Spermatophyta</taxon>
        <taxon>Magnoliopsida</taxon>
        <taxon>Ranunculales</taxon>
        <taxon>Menispermaceae</taxon>
        <taxon>Menispermoideae</taxon>
        <taxon>Cissampelideae</taxon>
        <taxon>Stephania</taxon>
    </lineage>
</organism>
<evidence type="ECO:0000313" key="6">
    <source>
        <dbReference type="EMBL" id="KAK9143235.1"/>
    </source>
</evidence>
<keyword evidence="3" id="KW-0547">Nucleotide-binding</keyword>